<feature type="compositionally biased region" description="Basic and acidic residues" evidence="1">
    <location>
        <begin position="565"/>
        <end position="578"/>
    </location>
</feature>
<feature type="compositionally biased region" description="Polar residues" evidence="1">
    <location>
        <begin position="643"/>
        <end position="674"/>
    </location>
</feature>
<feature type="compositionally biased region" description="Low complexity" evidence="1">
    <location>
        <begin position="350"/>
        <end position="364"/>
    </location>
</feature>
<reference evidence="3 4" key="1">
    <citation type="journal article" date="2013" name="PLoS Genet.">
        <title>The genome and development-dependent transcriptomes of Pyronema confluens: a window into fungal evolution.</title>
        <authorList>
            <person name="Traeger S."/>
            <person name="Altegoer F."/>
            <person name="Freitag M."/>
            <person name="Gabaldon T."/>
            <person name="Kempken F."/>
            <person name="Kumar A."/>
            <person name="Marcet-Houben M."/>
            <person name="Poggeler S."/>
            <person name="Stajich J.E."/>
            <person name="Nowrousian M."/>
        </authorList>
    </citation>
    <scope>NUCLEOTIDE SEQUENCE [LARGE SCALE GENOMIC DNA]</scope>
    <source>
        <strain evidence="4">CBS 100304</strain>
        <tissue evidence="3">Vegetative mycelium</tissue>
    </source>
</reference>
<feature type="region of interest" description="Disordered" evidence="1">
    <location>
        <begin position="643"/>
        <end position="693"/>
    </location>
</feature>
<sequence>MPLLWIQASVFADEHSDVPQNNFLQSIPDAEITLAHLCQLFKNTYRELYQEPEHRPLEIMKLQTLLKYDLPPWYIVKELSGAFAQSPFIRIIRSHTVESAPEPDTEPMRTPPVHSTPKDVVEPEPAPTLAPKPTSKRRKISRRQVLPVEIPVSEEEGDATAESPAQTAKKRKSSGKRKNPQAAKAPVDLTPEDPVREHSEEALGTITVQQEAPIFQPGELARSPPHAEVLVPSKEALGTITVQQEAPIFQAGDLARSPPCAEVLVPCSPLIAASLAPPISPVSPEPVPMIPCSQASSGPLETGRKIPDSQADPDSELPLCTMPDIPDDKCPEPELPQPRLPEPESPEPELPALSPPRLELPQPELLEEKPSSPQLPPLLPDSTPEPAVVPRRIRNSPKTGRSSVARPASERKTDLEKPTPIARTEAAKDTIVPNTQAIVQVPRSPQAPPPPFRGFTPINKPPPPSQYPQPVAPQSPGDQSECRIHPVPQPTPLSRVNAMHDLEYASMEQFEGRATPDLTGTEIIERGIALLRQQPRDDESLVDISEFFHLDRMPELEFLQDNVYPEERPAETSGRGERNNGLQQTPAPALSQPVDNSPFPQPLPLGYPSLPLTGRSFMGPPASDWVPTSYQLPVLSSQGNSFSNFATSQIPPPSTQMATQSSRMAELTNSQSITSDPASSIMPSPSPTAASPVATMTGAVSTWSFDNNYPSDSDSSQDIIPGSHGRTPESASRANTPLQAPAKVIAKSIQSRDEDMQKTIVVATRTRWAATAGTTTTRASGRVRDTRAAVGSDDKGIEEAVEILEAWKTPVIGKTKISRTRKTMGLGEPSASRQQAARTKSVTRSPVAKMRASTSSLIPVFPNEELEESEVKETGNSEGEEVVMATEPSTTGSLRATRSRSTVPKPAPSQPEKTPRRTTKSPSKASTATSSQAAKTQARASKATSSQTAKTPTQIPATTRITRSRNPTVTEPKITVFGETNDDNEVDGLTK</sequence>
<dbReference type="EMBL" id="HF935627">
    <property type="protein sequence ID" value="CCX11557.1"/>
    <property type="molecule type" value="Genomic_DNA"/>
</dbReference>
<organism evidence="3 4">
    <name type="scientific">Pyronema omphalodes (strain CBS 100304)</name>
    <name type="common">Pyronema confluens</name>
    <dbReference type="NCBI Taxonomy" id="1076935"/>
    <lineage>
        <taxon>Eukaryota</taxon>
        <taxon>Fungi</taxon>
        <taxon>Dikarya</taxon>
        <taxon>Ascomycota</taxon>
        <taxon>Pezizomycotina</taxon>
        <taxon>Pezizomycetes</taxon>
        <taxon>Pezizales</taxon>
        <taxon>Pyronemataceae</taxon>
        <taxon>Pyronema</taxon>
    </lineage>
</organism>
<accession>U4L5S6</accession>
<feature type="region of interest" description="Disordered" evidence="1">
    <location>
        <begin position="275"/>
        <end position="494"/>
    </location>
</feature>
<feature type="compositionally biased region" description="Basic residues" evidence="1">
    <location>
        <begin position="168"/>
        <end position="179"/>
    </location>
</feature>
<evidence type="ECO:0000256" key="1">
    <source>
        <dbReference type="SAM" id="MobiDB-lite"/>
    </source>
</evidence>
<feature type="compositionally biased region" description="Low complexity" evidence="1">
    <location>
        <begin position="675"/>
        <end position="693"/>
    </location>
</feature>
<evidence type="ECO:0000259" key="2">
    <source>
        <dbReference type="Pfam" id="PF10407"/>
    </source>
</evidence>
<dbReference type="OMA" id="VEILEAW"/>
<feature type="region of interest" description="Disordered" evidence="1">
    <location>
        <begin position="97"/>
        <end position="195"/>
    </location>
</feature>
<feature type="compositionally biased region" description="Polar residues" evidence="1">
    <location>
        <begin position="729"/>
        <end position="738"/>
    </location>
</feature>
<feature type="domain" description="Nucleolar protein Dnt1-like N-terminal" evidence="2">
    <location>
        <begin position="28"/>
        <end position="92"/>
    </location>
</feature>
<feature type="compositionally biased region" description="Basic and acidic residues" evidence="1">
    <location>
        <begin position="408"/>
        <end position="417"/>
    </location>
</feature>
<feature type="region of interest" description="Disordered" evidence="1">
    <location>
        <begin position="707"/>
        <end position="741"/>
    </location>
</feature>
<feature type="region of interest" description="Disordered" evidence="1">
    <location>
        <begin position="819"/>
        <end position="991"/>
    </location>
</feature>
<dbReference type="Pfam" id="PF10407">
    <property type="entry name" value="Cytokin_check_N"/>
    <property type="match status" value="1"/>
</dbReference>
<feature type="compositionally biased region" description="Polar residues" evidence="1">
    <location>
        <begin position="955"/>
        <end position="969"/>
    </location>
</feature>
<evidence type="ECO:0000313" key="4">
    <source>
        <dbReference type="Proteomes" id="UP000018144"/>
    </source>
</evidence>
<dbReference type="AlphaFoldDB" id="U4L5S6"/>
<feature type="compositionally biased region" description="Polar residues" evidence="1">
    <location>
        <begin position="831"/>
        <end position="844"/>
    </location>
</feature>
<keyword evidence="4" id="KW-1185">Reference proteome</keyword>
<name>U4L5S6_PYROM</name>
<feature type="compositionally biased region" description="Pro residues" evidence="1">
    <location>
        <begin position="278"/>
        <end position="289"/>
    </location>
</feature>
<proteinExistence type="predicted"/>
<feature type="compositionally biased region" description="Low complexity" evidence="1">
    <location>
        <begin position="920"/>
        <end position="954"/>
    </location>
</feature>
<gene>
    <name evidence="3" type="ORF">PCON_11151</name>
</gene>
<feature type="region of interest" description="Disordered" evidence="1">
    <location>
        <begin position="559"/>
        <end position="607"/>
    </location>
</feature>
<feature type="compositionally biased region" description="Pro residues" evidence="1">
    <location>
        <begin position="459"/>
        <end position="473"/>
    </location>
</feature>
<feature type="compositionally biased region" description="Acidic residues" evidence="1">
    <location>
        <begin position="980"/>
        <end position="991"/>
    </location>
</feature>
<dbReference type="InterPro" id="IPR018844">
    <property type="entry name" value="Dnt1-like_N"/>
</dbReference>
<evidence type="ECO:0000313" key="3">
    <source>
        <dbReference type="EMBL" id="CCX11557.1"/>
    </source>
</evidence>
<feature type="compositionally biased region" description="Polar residues" evidence="1">
    <location>
        <begin position="887"/>
        <end position="902"/>
    </location>
</feature>
<dbReference type="Proteomes" id="UP000018144">
    <property type="component" value="Unassembled WGS sequence"/>
</dbReference>
<protein>
    <recommendedName>
        <fullName evidence="2">Nucleolar protein Dnt1-like N-terminal domain-containing protein</fullName>
    </recommendedName>
</protein>